<reference evidence="2" key="2">
    <citation type="submission" date="2023-05" db="EMBL/GenBank/DDBJ databases">
        <authorList>
            <consortium name="Lawrence Berkeley National Laboratory"/>
            <person name="Steindorff A."/>
            <person name="Hensen N."/>
            <person name="Bonometti L."/>
            <person name="Westerberg I."/>
            <person name="Brannstrom I.O."/>
            <person name="Guillou S."/>
            <person name="Cros-Aarteil S."/>
            <person name="Calhoun S."/>
            <person name="Haridas S."/>
            <person name="Kuo A."/>
            <person name="Mondo S."/>
            <person name="Pangilinan J."/>
            <person name="Riley R."/>
            <person name="Labutti K."/>
            <person name="Andreopoulos B."/>
            <person name="Lipzen A."/>
            <person name="Chen C."/>
            <person name="Yanf M."/>
            <person name="Daum C."/>
            <person name="Ng V."/>
            <person name="Clum A."/>
            <person name="Ohm R."/>
            <person name="Martin F."/>
            <person name="Silar P."/>
            <person name="Natvig D."/>
            <person name="Lalanne C."/>
            <person name="Gautier V."/>
            <person name="Ament-Velasquez S.L."/>
            <person name="Kruys A."/>
            <person name="Hutchinson M.I."/>
            <person name="Powell A.J."/>
            <person name="Barry K."/>
            <person name="Miller A.N."/>
            <person name="Grigoriev I.V."/>
            <person name="Debuchy R."/>
            <person name="Gladieux P."/>
            <person name="Thoren M.H."/>
            <person name="Johannesson H."/>
        </authorList>
    </citation>
    <scope>NUCLEOTIDE SEQUENCE</scope>
    <source>
        <strain evidence="2">CBS 990.96</strain>
    </source>
</reference>
<dbReference type="AlphaFoldDB" id="A0AAN6YPT3"/>
<comment type="caution">
    <text evidence="2">The sequence shown here is derived from an EMBL/GenBank/DDBJ whole genome shotgun (WGS) entry which is preliminary data.</text>
</comment>
<sequence length="235" mass="27309">MHGAPFQWASIFHKEDINFTKGHHDLAWYDPTSKKTTHHLPCKVQCGYCKTPIMDEGRNMILLFPTLIEDINTKEDSRTATNATEKSLVRGNAAKFAGTTAAARERQTEERQTEERQTEERQTEERQTEERQEREKENNKWLKNVAALGFCHVGLLQERCRAFLSTVREPETPSRPTFLRPVEPWLAMLGFFLSAQMPRLQGSNLVVWWEEIAEITSLFFLSFFLNQFSTQPMQL</sequence>
<feature type="compositionally biased region" description="Basic and acidic residues" evidence="1">
    <location>
        <begin position="103"/>
        <end position="137"/>
    </location>
</feature>
<dbReference type="Proteomes" id="UP001301958">
    <property type="component" value="Unassembled WGS sequence"/>
</dbReference>
<name>A0AAN6YPT3_9PEZI</name>
<protein>
    <submittedName>
        <fullName evidence="2">Uncharacterized protein</fullName>
    </submittedName>
</protein>
<gene>
    <name evidence="2" type="ORF">QBC38DRAFT_88102</name>
</gene>
<organism evidence="2 3">
    <name type="scientific">Podospora fimiseda</name>
    <dbReference type="NCBI Taxonomy" id="252190"/>
    <lineage>
        <taxon>Eukaryota</taxon>
        <taxon>Fungi</taxon>
        <taxon>Dikarya</taxon>
        <taxon>Ascomycota</taxon>
        <taxon>Pezizomycotina</taxon>
        <taxon>Sordariomycetes</taxon>
        <taxon>Sordariomycetidae</taxon>
        <taxon>Sordariales</taxon>
        <taxon>Podosporaceae</taxon>
        <taxon>Podospora</taxon>
    </lineage>
</organism>
<dbReference type="SUPFAM" id="SSF51316">
    <property type="entry name" value="Mss4-like"/>
    <property type="match status" value="1"/>
</dbReference>
<dbReference type="PANTHER" id="PTHR33337:SF40">
    <property type="entry name" value="CENP-V_GFA DOMAIN-CONTAINING PROTEIN-RELATED"/>
    <property type="match status" value="1"/>
</dbReference>
<evidence type="ECO:0000313" key="3">
    <source>
        <dbReference type="Proteomes" id="UP001301958"/>
    </source>
</evidence>
<keyword evidence="3" id="KW-1185">Reference proteome</keyword>
<dbReference type="EMBL" id="MU865482">
    <property type="protein sequence ID" value="KAK4222253.1"/>
    <property type="molecule type" value="Genomic_DNA"/>
</dbReference>
<evidence type="ECO:0000256" key="1">
    <source>
        <dbReference type="SAM" id="MobiDB-lite"/>
    </source>
</evidence>
<reference evidence="2" key="1">
    <citation type="journal article" date="2023" name="Mol. Phylogenet. Evol.">
        <title>Genome-scale phylogeny and comparative genomics of the fungal order Sordariales.</title>
        <authorList>
            <person name="Hensen N."/>
            <person name="Bonometti L."/>
            <person name="Westerberg I."/>
            <person name="Brannstrom I.O."/>
            <person name="Guillou S."/>
            <person name="Cros-Aarteil S."/>
            <person name="Calhoun S."/>
            <person name="Haridas S."/>
            <person name="Kuo A."/>
            <person name="Mondo S."/>
            <person name="Pangilinan J."/>
            <person name="Riley R."/>
            <person name="LaButti K."/>
            <person name="Andreopoulos B."/>
            <person name="Lipzen A."/>
            <person name="Chen C."/>
            <person name="Yan M."/>
            <person name="Daum C."/>
            <person name="Ng V."/>
            <person name="Clum A."/>
            <person name="Steindorff A."/>
            <person name="Ohm R.A."/>
            <person name="Martin F."/>
            <person name="Silar P."/>
            <person name="Natvig D.O."/>
            <person name="Lalanne C."/>
            <person name="Gautier V."/>
            <person name="Ament-Velasquez S.L."/>
            <person name="Kruys A."/>
            <person name="Hutchinson M.I."/>
            <person name="Powell A.J."/>
            <person name="Barry K."/>
            <person name="Miller A.N."/>
            <person name="Grigoriev I.V."/>
            <person name="Debuchy R."/>
            <person name="Gladieux P."/>
            <person name="Hiltunen Thoren M."/>
            <person name="Johannesson H."/>
        </authorList>
    </citation>
    <scope>NUCLEOTIDE SEQUENCE</scope>
    <source>
        <strain evidence="2">CBS 990.96</strain>
    </source>
</reference>
<dbReference type="InterPro" id="IPR011057">
    <property type="entry name" value="Mss4-like_sf"/>
</dbReference>
<accession>A0AAN6YPT3</accession>
<proteinExistence type="predicted"/>
<dbReference type="Gene3D" id="3.90.1590.10">
    <property type="entry name" value="glutathione-dependent formaldehyde- activating enzyme (gfa)"/>
    <property type="match status" value="1"/>
</dbReference>
<evidence type="ECO:0000313" key="2">
    <source>
        <dbReference type="EMBL" id="KAK4222253.1"/>
    </source>
</evidence>
<feature type="region of interest" description="Disordered" evidence="1">
    <location>
        <begin position="96"/>
        <end position="137"/>
    </location>
</feature>
<dbReference type="PANTHER" id="PTHR33337">
    <property type="entry name" value="GFA DOMAIN-CONTAINING PROTEIN"/>
    <property type="match status" value="1"/>
</dbReference>